<accession>A0A841I4R8</accession>
<keyword evidence="2" id="KW-1185">Reference proteome</keyword>
<dbReference type="AlphaFoldDB" id="A0A841I4R8"/>
<evidence type="ECO:0000313" key="2">
    <source>
        <dbReference type="Proteomes" id="UP000569951"/>
    </source>
</evidence>
<evidence type="ECO:0000313" key="1">
    <source>
        <dbReference type="EMBL" id="MBB6100024.1"/>
    </source>
</evidence>
<dbReference type="EMBL" id="JACHHG010000019">
    <property type="protein sequence ID" value="MBB6100024.1"/>
    <property type="molecule type" value="Genomic_DNA"/>
</dbReference>
<protein>
    <recommendedName>
        <fullName evidence="3">CHAT domain-containing protein</fullName>
    </recommendedName>
</protein>
<proteinExistence type="predicted"/>
<name>A0A841I4R8_9DEIO</name>
<sequence length="207" mass="22433">MSFTTPVDGRFFAPRTPVSVVNYGATDEALLIRAMLEHLGCVVTLHWPGTPEDFLLVLEQQVAPPYMVLCGHGDEKGLLFETYIPEIDVSALEGIHLPPRSIAARVRLPGCVILSTACMSGTGEMAAAMLAGGARAYIAPEDYPAGADVGLFVLSFFHALLERGMSVEQAWKRAVRTDPEFGMFGFFTPQGRVLPEAQRAQGRPLDP</sequence>
<dbReference type="RefSeq" id="WP_183988758.1">
    <property type="nucleotide sequence ID" value="NZ_JACHHG010000019.1"/>
</dbReference>
<evidence type="ECO:0008006" key="3">
    <source>
        <dbReference type="Google" id="ProtNLM"/>
    </source>
</evidence>
<reference evidence="1 2" key="1">
    <citation type="submission" date="2020-08" db="EMBL/GenBank/DDBJ databases">
        <title>Genomic Encyclopedia of Type Strains, Phase IV (KMG-IV): sequencing the most valuable type-strain genomes for metagenomic binning, comparative biology and taxonomic classification.</title>
        <authorList>
            <person name="Goeker M."/>
        </authorList>
    </citation>
    <scope>NUCLEOTIDE SEQUENCE [LARGE SCALE GENOMIC DNA]</scope>
    <source>
        <strain evidence="1 2">DSM 21458</strain>
    </source>
</reference>
<organism evidence="1 2">
    <name type="scientific">Deinobacterium chartae</name>
    <dbReference type="NCBI Taxonomy" id="521158"/>
    <lineage>
        <taxon>Bacteria</taxon>
        <taxon>Thermotogati</taxon>
        <taxon>Deinococcota</taxon>
        <taxon>Deinococci</taxon>
        <taxon>Deinococcales</taxon>
        <taxon>Deinococcaceae</taxon>
        <taxon>Deinobacterium</taxon>
    </lineage>
</organism>
<gene>
    <name evidence="1" type="ORF">HNR42_003489</name>
</gene>
<dbReference type="Proteomes" id="UP000569951">
    <property type="component" value="Unassembled WGS sequence"/>
</dbReference>
<comment type="caution">
    <text evidence="1">The sequence shown here is derived from an EMBL/GenBank/DDBJ whole genome shotgun (WGS) entry which is preliminary data.</text>
</comment>